<dbReference type="InterPro" id="IPR052585">
    <property type="entry name" value="Lipid_raft_assoc_Zn_ADH"/>
</dbReference>
<dbReference type="Gene3D" id="3.90.180.10">
    <property type="entry name" value="Medium-chain alcohol dehydrogenases, catalytic domain"/>
    <property type="match status" value="1"/>
</dbReference>
<protein>
    <submittedName>
        <fullName evidence="3">Quinone reductase</fullName>
    </submittedName>
</protein>
<dbReference type="InterPro" id="IPR011032">
    <property type="entry name" value="GroES-like_sf"/>
</dbReference>
<dbReference type="OrthoDB" id="3509362at2759"/>
<accession>A0A319DN42</accession>
<feature type="region of interest" description="Disordered" evidence="1">
    <location>
        <begin position="155"/>
        <end position="180"/>
    </location>
</feature>
<dbReference type="Proteomes" id="UP000247810">
    <property type="component" value="Unassembled WGS sequence"/>
</dbReference>
<evidence type="ECO:0000313" key="4">
    <source>
        <dbReference type="Proteomes" id="UP000247810"/>
    </source>
</evidence>
<evidence type="ECO:0000256" key="1">
    <source>
        <dbReference type="SAM" id="MobiDB-lite"/>
    </source>
</evidence>
<dbReference type="InterPro" id="IPR020843">
    <property type="entry name" value="ER"/>
</dbReference>
<dbReference type="VEuPathDB" id="FungiDB:BO71DRAFT_394806"/>
<dbReference type="SUPFAM" id="SSF51735">
    <property type="entry name" value="NAD(P)-binding Rossmann-fold domains"/>
    <property type="match status" value="1"/>
</dbReference>
<dbReference type="GO" id="GO:0016491">
    <property type="term" value="F:oxidoreductase activity"/>
    <property type="evidence" value="ECO:0007669"/>
    <property type="project" value="InterPro"/>
</dbReference>
<dbReference type="EMBL" id="KZ825806">
    <property type="protein sequence ID" value="PYH99026.1"/>
    <property type="molecule type" value="Genomic_DNA"/>
</dbReference>
<dbReference type="PANTHER" id="PTHR43482">
    <property type="entry name" value="PROTEIN AST1-RELATED"/>
    <property type="match status" value="1"/>
</dbReference>
<dbReference type="CDD" id="cd05289">
    <property type="entry name" value="MDR_like_2"/>
    <property type="match status" value="1"/>
</dbReference>
<proteinExistence type="predicted"/>
<gene>
    <name evidence="3" type="ORF">BO71DRAFT_394806</name>
</gene>
<dbReference type="Pfam" id="PF13602">
    <property type="entry name" value="ADH_zinc_N_2"/>
    <property type="match status" value="1"/>
</dbReference>
<dbReference type="InterPro" id="IPR013154">
    <property type="entry name" value="ADH-like_N"/>
</dbReference>
<evidence type="ECO:0000259" key="2">
    <source>
        <dbReference type="SMART" id="SM00829"/>
    </source>
</evidence>
<name>A0A319DN42_9EURO</name>
<dbReference type="SMART" id="SM00829">
    <property type="entry name" value="PKS_ER"/>
    <property type="match status" value="1"/>
</dbReference>
<dbReference type="STRING" id="1448320.A0A319DN42"/>
<dbReference type="Gene3D" id="3.40.50.720">
    <property type="entry name" value="NAD(P)-binding Rossmann-like Domain"/>
    <property type="match status" value="1"/>
</dbReference>
<dbReference type="AlphaFoldDB" id="A0A319DN42"/>
<dbReference type="InterPro" id="IPR036291">
    <property type="entry name" value="NAD(P)-bd_dom_sf"/>
</dbReference>
<feature type="domain" description="Enoyl reductase (ER)" evidence="2">
    <location>
        <begin position="20"/>
        <end position="355"/>
    </location>
</feature>
<keyword evidence="4" id="KW-1185">Reference proteome</keyword>
<dbReference type="PANTHER" id="PTHR43482:SF4">
    <property type="entry name" value="ALCOHOL DEHYDROGENASE, PUTATIVE (AFU_ORTHOLOGUE AFUA_7G06260)-RELATED"/>
    <property type="match status" value="1"/>
</dbReference>
<reference evidence="3 4" key="1">
    <citation type="submission" date="2018-02" db="EMBL/GenBank/DDBJ databases">
        <title>The genomes of Aspergillus section Nigri reveals drivers in fungal speciation.</title>
        <authorList>
            <consortium name="DOE Joint Genome Institute"/>
            <person name="Vesth T.C."/>
            <person name="Nybo J."/>
            <person name="Theobald S."/>
            <person name="Brandl J."/>
            <person name="Frisvad J.C."/>
            <person name="Nielsen K.F."/>
            <person name="Lyhne E.K."/>
            <person name="Kogle M.E."/>
            <person name="Kuo A."/>
            <person name="Riley R."/>
            <person name="Clum A."/>
            <person name="Nolan M."/>
            <person name="Lipzen A."/>
            <person name="Salamov A."/>
            <person name="Henrissat B."/>
            <person name="Wiebenga A."/>
            <person name="De vries R.P."/>
            <person name="Grigoriev I.V."/>
            <person name="Mortensen U.H."/>
            <person name="Andersen M.R."/>
            <person name="Baker S.E."/>
        </authorList>
    </citation>
    <scope>NUCLEOTIDE SEQUENCE [LARGE SCALE GENOMIC DNA]</scope>
    <source>
        <strain evidence="3 4">CBS 707.79</strain>
    </source>
</reference>
<evidence type="ECO:0000313" key="3">
    <source>
        <dbReference type="EMBL" id="PYH99026.1"/>
    </source>
</evidence>
<dbReference type="SUPFAM" id="SSF50129">
    <property type="entry name" value="GroES-like"/>
    <property type="match status" value="1"/>
</dbReference>
<organism evidence="3 4">
    <name type="scientific">Aspergillus ellipticus CBS 707.79</name>
    <dbReference type="NCBI Taxonomy" id="1448320"/>
    <lineage>
        <taxon>Eukaryota</taxon>
        <taxon>Fungi</taxon>
        <taxon>Dikarya</taxon>
        <taxon>Ascomycota</taxon>
        <taxon>Pezizomycotina</taxon>
        <taxon>Eurotiomycetes</taxon>
        <taxon>Eurotiomycetidae</taxon>
        <taxon>Eurotiales</taxon>
        <taxon>Aspergillaceae</taxon>
        <taxon>Aspergillus</taxon>
        <taxon>Aspergillus subgen. Circumdati</taxon>
    </lineage>
</organism>
<dbReference type="Pfam" id="PF08240">
    <property type="entry name" value="ADH_N"/>
    <property type="match status" value="1"/>
</dbReference>
<sequence length="358" mass="38229">MQAVSIRQGPSTPYSAANPAPASALFLDDNAPIPPLTRPGELLVRVHAATVTRDELTWPETYGPNGSTILGHDFAGEVVDTFDHADTGLRAGDPVYGMTAAKCAHSTWAQFAVVQRAETARKPTRLDWAGAATVPMSALTAWQALFVHAGVAEPDLSNNNNKKKKKKKNNTNTTTASKETSRRLLVTGASGAVGSYIVQLGALAGLHVTAASRSKADNAGLLHSLGADEIVEYDELLLPDRGNEFDVVTDTVGGQTLENCWRVVRDGGCLITVDSSSLGFVDEPPKNEEEKVKRDRVKAKGFIVEADGVQLQKIALAVYLGLLGTFVARIFPIREASEAYEVGGRRAARRGKIVLSVD</sequence>